<dbReference type="InterPro" id="IPR027387">
    <property type="entry name" value="Cytb/b6-like_sf"/>
</dbReference>
<evidence type="ECO:0000256" key="1">
    <source>
        <dbReference type="SAM" id="Phobius"/>
    </source>
</evidence>
<dbReference type="Pfam" id="PF00033">
    <property type="entry name" value="Cytochrome_B"/>
    <property type="match status" value="1"/>
</dbReference>
<feature type="transmembrane region" description="Helical" evidence="1">
    <location>
        <begin position="68"/>
        <end position="88"/>
    </location>
</feature>
<dbReference type="AlphaFoldDB" id="A0A3B1BSQ6"/>
<accession>A0A3B1BSQ6</accession>
<organism evidence="3">
    <name type="scientific">hydrothermal vent metagenome</name>
    <dbReference type="NCBI Taxonomy" id="652676"/>
    <lineage>
        <taxon>unclassified sequences</taxon>
        <taxon>metagenomes</taxon>
        <taxon>ecological metagenomes</taxon>
    </lineage>
</organism>
<dbReference type="GO" id="GO:0022904">
    <property type="term" value="P:respiratory electron transport chain"/>
    <property type="evidence" value="ECO:0007669"/>
    <property type="project" value="InterPro"/>
</dbReference>
<dbReference type="Gene3D" id="1.20.810.10">
    <property type="entry name" value="Cytochrome Bc1 Complex, Chain C"/>
    <property type="match status" value="1"/>
</dbReference>
<dbReference type="GO" id="GO:0009055">
    <property type="term" value="F:electron transfer activity"/>
    <property type="evidence" value="ECO:0007669"/>
    <property type="project" value="InterPro"/>
</dbReference>
<keyword evidence="1" id="KW-0472">Membrane</keyword>
<gene>
    <name evidence="3" type="ORF">MNBD_IGNAVI01-2736</name>
</gene>
<feature type="transmembrane region" description="Helical" evidence="1">
    <location>
        <begin position="21"/>
        <end position="45"/>
    </location>
</feature>
<reference evidence="3" key="1">
    <citation type="submission" date="2018-06" db="EMBL/GenBank/DDBJ databases">
        <authorList>
            <person name="Zhirakovskaya E."/>
        </authorList>
    </citation>
    <scope>NUCLEOTIDE SEQUENCE</scope>
</reference>
<dbReference type="GO" id="GO:0016491">
    <property type="term" value="F:oxidoreductase activity"/>
    <property type="evidence" value="ECO:0007669"/>
    <property type="project" value="InterPro"/>
</dbReference>
<proteinExistence type="predicted"/>
<feature type="transmembrane region" description="Helical" evidence="1">
    <location>
        <begin position="161"/>
        <end position="179"/>
    </location>
</feature>
<dbReference type="GO" id="GO:0016020">
    <property type="term" value="C:membrane"/>
    <property type="evidence" value="ECO:0007669"/>
    <property type="project" value="InterPro"/>
</dbReference>
<dbReference type="EMBL" id="UOGD01000195">
    <property type="protein sequence ID" value="VAX21336.1"/>
    <property type="molecule type" value="Genomic_DNA"/>
</dbReference>
<evidence type="ECO:0000313" key="3">
    <source>
        <dbReference type="EMBL" id="VAX21336.1"/>
    </source>
</evidence>
<dbReference type="Gene3D" id="1.10.1130.10">
    <property type="entry name" value="Flavocytochrome C3, Chain A"/>
    <property type="match status" value="1"/>
</dbReference>
<name>A0A3B1BSQ6_9ZZZZ</name>
<keyword evidence="1" id="KW-1133">Transmembrane helix</keyword>
<feature type="transmembrane region" description="Helical" evidence="1">
    <location>
        <begin position="191"/>
        <end position="210"/>
    </location>
</feature>
<sequence>MSKPKEKISPKIYSKLFGSTFGHISFASFFIAVLTGIFLAIFYNIHKPFDSISMMLIANPSASFIRSLHYWSAQIFLVFIILHIWDHLRKSTEMQVKKGVWIRLSISILAIFFVMLTGFILKGDADSNQAKRILETLLNDIPLIGSYLSFSLLGKADDFQLVYVHHIATTTIFLWIIIVEHVKFIWPNVKTVLYFLLPIILLTIFYPASLHSVNDPIMKGPWYFLGMQELFHFMSSPMIIVWTFVLLLLMIVFLQKFNEANRKRIKLLWLSITLIYFVLVIVGYFFRGENWEFKLPWNNEYFSESNINPITRSANYFTDYNVNKETPVVLGEREGCLYCHTDMKGFSPSHDPQAVGCASCHSGNVFTIDKTLAHSGLISIPGNLETANRSCGQVDCHPGISERVEKSLMNTMSGVISVDRYVFNESNDLNEISNIKYIGHSAADTHLRNLCASCHVGKEKTEFGPIDELSRGGGCNACHLNYNKNAKDDLDKLSNSKTDSSIVKFHPSLDINISNDHCFGCHSRSGRISTNYEGWHETQLSKDEMPNDTLHRLLKDGRVMEFVSSDVHHQRGLECIDCHNSYEVMGDGKVYAHQEQQSKIKCEDCHFSGSPMYIDNQKLDPESQKIAKLRGLNETDHKYLITKKDSIPLINTYVNDDGSVFMVGKNSKKKFNLKPPDFICEEGKAHNRLTCNSCHTKWAPQCVGCHTEFEPKATGIDH</sequence>
<dbReference type="PANTHER" id="PTHR19271">
    <property type="entry name" value="CYTOCHROME B"/>
    <property type="match status" value="1"/>
</dbReference>
<feature type="transmembrane region" description="Helical" evidence="1">
    <location>
        <begin position="230"/>
        <end position="255"/>
    </location>
</feature>
<protein>
    <submittedName>
        <fullName evidence="3">Cytochrome c family protein</fullName>
    </submittedName>
</protein>
<dbReference type="InterPro" id="IPR005797">
    <property type="entry name" value="Cyt_b/b6_N"/>
</dbReference>
<feature type="non-terminal residue" evidence="3">
    <location>
        <position position="718"/>
    </location>
</feature>
<feature type="domain" description="Cytochrome b/b6 N-terminal region profile" evidence="2">
    <location>
        <begin position="1"/>
        <end position="222"/>
    </location>
</feature>
<dbReference type="InterPro" id="IPR016174">
    <property type="entry name" value="Di-haem_cyt_TM"/>
</dbReference>
<dbReference type="SUPFAM" id="SSF81342">
    <property type="entry name" value="Transmembrane di-heme cytochromes"/>
    <property type="match status" value="1"/>
</dbReference>
<keyword evidence="1" id="KW-0812">Transmembrane</keyword>
<dbReference type="SUPFAM" id="SSF48695">
    <property type="entry name" value="Multiheme cytochromes"/>
    <property type="match status" value="1"/>
</dbReference>
<dbReference type="PANTHER" id="PTHR19271:SF16">
    <property type="entry name" value="CYTOCHROME B"/>
    <property type="match status" value="1"/>
</dbReference>
<evidence type="ECO:0000259" key="2">
    <source>
        <dbReference type="PROSITE" id="PS51002"/>
    </source>
</evidence>
<dbReference type="PROSITE" id="PS51002">
    <property type="entry name" value="CYTB_NTER"/>
    <property type="match status" value="1"/>
</dbReference>
<feature type="transmembrane region" description="Helical" evidence="1">
    <location>
        <begin position="100"/>
        <end position="121"/>
    </location>
</feature>
<feature type="transmembrane region" description="Helical" evidence="1">
    <location>
        <begin position="267"/>
        <end position="286"/>
    </location>
</feature>
<dbReference type="InterPro" id="IPR036280">
    <property type="entry name" value="Multihaem_cyt_sf"/>
</dbReference>